<proteinExistence type="predicted"/>
<name>A0A1S1LA13_9MYCO</name>
<organism evidence="1 2">
    <name type="scientific">Mycobacteroides franklinii</name>
    <dbReference type="NCBI Taxonomy" id="948102"/>
    <lineage>
        <taxon>Bacteria</taxon>
        <taxon>Bacillati</taxon>
        <taxon>Actinomycetota</taxon>
        <taxon>Actinomycetes</taxon>
        <taxon>Mycobacteriales</taxon>
        <taxon>Mycobacteriaceae</taxon>
        <taxon>Mycobacteroides</taxon>
    </lineage>
</organism>
<dbReference type="OrthoDB" id="3785744at2"/>
<comment type="caution">
    <text evidence="1">The sequence shown here is derived from an EMBL/GenBank/DDBJ whole genome shotgun (WGS) entry which is preliminary data.</text>
</comment>
<dbReference type="GeneID" id="57166222"/>
<protein>
    <submittedName>
        <fullName evidence="1">Uncharacterized protein</fullName>
    </submittedName>
</protein>
<dbReference type="Proteomes" id="UP000179616">
    <property type="component" value="Unassembled WGS sequence"/>
</dbReference>
<dbReference type="AlphaFoldDB" id="A0A1S1LA13"/>
<dbReference type="RefSeq" id="WP_070936532.1">
    <property type="nucleotide sequence ID" value="NZ_MLIK01000004.1"/>
</dbReference>
<evidence type="ECO:0000313" key="1">
    <source>
        <dbReference type="EMBL" id="OHU31114.1"/>
    </source>
</evidence>
<accession>A0A1S1LA13</accession>
<gene>
    <name evidence="1" type="ORF">BKG76_05360</name>
</gene>
<reference evidence="1 2" key="1">
    <citation type="submission" date="2016-10" db="EMBL/GenBank/DDBJ databases">
        <title>Evaluation of Human, Veterinary and Environmental Mycobacterium chelonae Isolates by Core Genome Phylogenomic Analysis, Targeted Gene Comparison, and Anti-microbial Susceptibility Patterns: A Tale of Mistaken Identities.</title>
        <authorList>
            <person name="Fogelson S.B."/>
            <person name="Camus A.C."/>
            <person name="Lorenz W."/>
            <person name="Vasireddy R."/>
            <person name="Vasireddy S."/>
            <person name="Smith T."/>
            <person name="Brown-Elliott B.A."/>
            <person name="Wallace R.J.Jr."/>
            <person name="Hasan N.A."/>
            <person name="Reischl U."/>
            <person name="Sanchez S."/>
        </authorList>
    </citation>
    <scope>NUCLEOTIDE SEQUENCE [LARGE SCALE GENOMIC DNA]</scope>
    <source>
        <strain evidence="1 2">1559</strain>
    </source>
</reference>
<dbReference type="STRING" id="948102.BKG76_05360"/>
<evidence type="ECO:0000313" key="2">
    <source>
        <dbReference type="Proteomes" id="UP000179616"/>
    </source>
</evidence>
<dbReference type="EMBL" id="MLIK01000004">
    <property type="protein sequence ID" value="OHU31114.1"/>
    <property type="molecule type" value="Genomic_DNA"/>
</dbReference>
<sequence>MSALLVLDVPENDAIVETAASTGQIQTNRIGPYVVLELTDALTIDRRATKCRHAVWYSCVAGTLNSRISQWDSDALVVVPR</sequence>